<protein>
    <recommendedName>
        <fullName evidence="3">Ankyrin repeat protein</fullName>
    </recommendedName>
</protein>
<evidence type="ECO:0008006" key="3">
    <source>
        <dbReference type="Google" id="ProtNLM"/>
    </source>
</evidence>
<dbReference type="EMBL" id="OZ019898">
    <property type="protein sequence ID" value="CAK9229738.1"/>
    <property type="molecule type" value="Genomic_DNA"/>
</dbReference>
<accession>A0ABP0UTK6</accession>
<dbReference type="Proteomes" id="UP001497512">
    <property type="component" value="Chromosome 6"/>
</dbReference>
<evidence type="ECO:0000313" key="1">
    <source>
        <dbReference type="EMBL" id="CAK9229738.1"/>
    </source>
</evidence>
<reference evidence="1" key="1">
    <citation type="submission" date="2024-02" db="EMBL/GenBank/DDBJ databases">
        <authorList>
            <consortium name="ELIXIR-Norway"/>
            <consortium name="Elixir Norway"/>
        </authorList>
    </citation>
    <scope>NUCLEOTIDE SEQUENCE</scope>
</reference>
<keyword evidence="2" id="KW-1185">Reference proteome</keyword>
<proteinExistence type="predicted"/>
<organism evidence="1 2">
    <name type="scientific">Sphagnum troendelagicum</name>
    <dbReference type="NCBI Taxonomy" id="128251"/>
    <lineage>
        <taxon>Eukaryota</taxon>
        <taxon>Viridiplantae</taxon>
        <taxon>Streptophyta</taxon>
        <taxon>Embryophyta</taxon>
        <taxon>Bryophyta</taxon>
        <taxon>Sphagnophytina</taxon>
        <taxon>Sphagnopsida</taxon>
        <taxon>Sphagnales</taxon>
        <taxon>Sphagnaceae</taxon>
        <taxon>Sphagnum</taxon>
    </lineage>
</organism>
<sequence>MSVMAATVRINSETLMRESTTIWQRTSTSDNPDWETDQDRAIVIKDDAATTSYFDTGSEHGESVSNPLRQIDHEDEFGDNELEKLVTSEGPLEILQLILQEQADGFMNEEVTDADDYANSMRWVADAKQSRRAMCESTPDVAVALMLQQPGLRDTSLIPTLLQAVQLTNGDSGCSTTELLRSSSHDKMCTRWREIC</sequence>
<name>A0ABP0UTK6_9BRYO</name>
<evidence type="ECO:0000313" key="2">
    <source>
        <dbReference type="Proteomes" id="UP001497512"/>
    </source>
</evidence>
<gene>
    <name evidence="1" type="ORF">CSSPTR1EN2_LOCUS19883</name>
</gene>